<protein>
    <submittedName>
        <fullName evidence="1">Uncharacterized protein</fullName>
    </submittedName>
</protein>
<reference evidence="1" key="2">
    <citation type="journal article" date="2015" name="Data Brief">
        <title>Shoot transcriptome of the giant reed, Arundo donax.</title>
        <authorList>
            <person name="Barrero R.A."/>
            <person name="Guerrero F.D."/>
            <person name="Moolhuijzen P."/>
            <person name="Goolsby J.A."/>
            <person name="Tidwell J."/>
            <person name="Bellgard S.E."/>
            <person name="Bellgard M.I."/>
        </authorList>
    </citation>
    <scope>NUCLEOTIDE SEQUENCE</scope>
    <source>
        <tissue evidence="1">Shoot tissue taken approximately 20 cm above the soil surface</tissue>
    </source>
</reference>
<evidence type="ECO:0000313" key="1">
    <source>
        <dbReference type="EMBL" id="JAE37131.1"/>
    </source>
</evidence>
<sequence length="43" mass="5496">MSNFLQWFFVLTFYISTRQTRRKYKMALQFRIYHDIEKLTFQV</sequence>
<reference evidence="1" key="1">
    <citation type="submission" date="2014-09" db="EMBL/GenBank/DDBJ databases">
        <authorList>
            <person name="Magalhaes I.L.F."/>
            <person name="Oliveira U."/>
            <person name="Santos F.R."/>
            <person name="Vidigal T.H.D.A."/>
            <person name="Brescovit A.D."/>
            <person name="Santos A.J."/>
        </authorList>
    </citation>
    <scope>NUCLEOTIDE SEQUENCE</scope>
    <source>
        <tissue evidence="1">Shoot tissue taken approximately 20 cm above the soil surface</tissue>
    </source>
</reference>
<dbReference type="EMBL" id="GBRH01160765">
    <property type="protein sequence ID" value="JAE37131.1"/>
    <property type="molecule type" value="Transcribed_RNA"/>
</dbReference>
<organism evidence="1">
    <name type="scientific">Arundo donax</name>
    <name type="common">Giant reed</name>
    <name type="synonym">Donax arundinaceus</name>
    <dbReference type="NCBI Taxonomy" id="35708"/>
    <lineage>
        <taxon>Eukaryota</taxon>
        <taxon>Viridiplantae</taxon>
        <taxon>Streptophyta</taxon>
        <taxon>Embryophyta</taxon>
        <taxon>Tracheophyta</taxon>
        <taxon>Spermatophyta</taxon>
        <taxon>Magnoliopsida</taxon>
        <taxon>Liliopsida</taxon>
        <taxon>Poales</taxon>
        <taxon>Poaceae</taxon>
        <taxon>PACMAD clade</taxon>
        <taxon>Arundinoideae</taxon>
        <taxon>Arundineae</taxon>
        <taxon>Arundo</taxon>
    </lineage>
</organism>
<proteinExistence type="predicted"/>
<accession>A0A0A9HQJ2</accession>
<dbReference type="AlphaFoldDB" id="A0A0A9HQJ2"/>
<name>A0A0A9HQJ2_ARUDO</name>